<dbReference type="Proteomes" id="UP001218788">
    <property type="component" value="Unassembled WGS sequence"/>
</dbReference>
<keyword evidence="15" id="KW-1185">Reference proteome</keyword>
<evidence type="ECO:0000256" key="1">
    <source>
        <dbReference type="ARBA" id="ARBA00004571"/>
    </source>
</evidence>
<keyword evidence="5 9" id="KW-0798">TonB box</keyword>
<dbReference type="Pfam" id="PF07715">
    <property type="entry name" value="Plug"/>
    <property type="match status" value="1"/>
</dbReference>
<feature type="region of interest" description="Disordered" evidence="10">
    <location>
        <begin position="278"/>
        <end position="301"/>
    </location>
</feature>
<evidence type="ECO:0000256" key="10">
    <source>
        <dbReference type="SAM" id="MobiDB-lite"/>
    </source>
</evidence>
<comment type="similarity">
    <text evidence="8 9">Belongs to the TonB-dependent receptor family.</text>
</comment>
<evidence type="ECO:0000256" key="8">
    <source>
        <dbReference type="PROSITE-ProRule" id="PRU01360"/>
    </source>
</evidence>
<dbReference type="Pfam" id="PF13620">
    <property type="entry name" value="CarboxypepD_reg"/>
    <property type="match status" value="1"/>
</dbReference>
<keyword evidence="11" id="KW-0732">Signal</keyword>
<dbReference type="RefSeq" id="WP_273642963.1">
    <property type="nucleotide sequence ID" value="NZ_JAQQXP010000005.1"/>
</dbReference>
<feature type="region of interest" description="Disordered" evidence="10">
    <location>
        <begin position="335"/>
        <end position="371"/>
    </location>
</feature>
<dbReference type="InterPro" id="IPR037066">
    <property type="entry name" value="Plug_dom_sf"/>
</dbReference>
<dbReference type="EMBL" id="JAQQXP010000005">
    <property type="protein sequence ID" value="MDC8833043.1"/>
    <property type="molecule type" value="Genomic_DNA"/>
</dbReference>
<evidence type="ECO:0000256" key="11">
    <source>
        <dbReference type="SAM" id="SignalP"/>
    </source>
</evidence>
<dbReference type="Gene3D" id="2.170.130.10">
    <property type="entry name" value="TonB-dependent receptor, plug domain"/>
    <property type="match status" value="1"/>
</dbReference>
<dbReference type="InterPro" id="IPR036942">
    <property type="entry name" value="Beta-barrel_TonB_sf"/>
</dbReference>
<dbReference type="InterPro" id="IPR012910">
    <property type="entry name" value="Plug_dom"/>
</dbReference>
<feature type="chain" id="PRO_5045289080" evidence="11">
    <location>
        <begin position="23"/>
        <end position="836"/>
    </location>
</feature>
<feature type="compositionally biased region" description="Basic and acidic residues" evidence="10">
    <location>
        <begin position="341"/>
        <end position="371"/>
    </location>
</feature>
<evidence type="ECO:0000256" key="9">
    <source>
        <dbReference type="RuleBase" id="RU003357"/>
    </source>
</evidence>
<evidence type="ECO:0000313" key="14">
    <source>
        <dbReference type="EMBL" id="MDC8833043.1"/>
    </source>
</evidence>
<organism evidence="14 15">
    <name type="scientific">Alteromonas gilva</name>
    <dbReference type="NCBI Taxonomy" id="2987522"/>
    <lineage>
        <taxon>Bacteria</taxon>
        <taxon>Pseudomonadati</taxon>
        <taxon>Pseudomonadota</taxon>
        <taxon>Gammaproteobacteria</taxon>
        <taxon>Alteromonadales</taxon>
        <taxon>Alteromonadaceae</taxon>
        <taxon>Alteromonas/Salinimonas group</taxon>
        <taxon>Alteromonas</taxon>
    </lineage>
</organism>
<comment type="subcellular location">
    <subcellularLocation>
        <location evidence="1 8">Cell outer membrane</location>
        <topology evidence="1 8">Multi-pass membrane protein</topology>
    </subcellularLocation>
</comment>
<evidence type="ECO:0000256" key="7">
    <source>
        <dbReference type="ARBA" id="ARBA00023237"/>
    </source>
</evidence>
<dbReference type="Gene3D" id="2.60.40.1120">
    <property type="entry name" value="Carboxypeptidase-like, regulatory domain"/>
    <property type="match status" value="1"/>
</dbReference>
<evidence type="ECO:0000256" key="5">
    <source>
        <dbReference type="ARBA" id="ARBA00023077"/>
    </source>
</evidence>
<keyword evidence="2 8" id="KW-0813">Transport</keyword>
<reference evidence="14 15" key="1">
    <citation type="submission" date="2022-10" db="EMBL/GenBank/DDBJ databases">
        <title>Alteromonas sp. chi3 Genome sequencing.</title>
        <authorList>
            <person name="Park S."/>
        </authorList>
    </citation>
    <scope>NUCLEOTIDE SEQUENCE [LARGE SCALE GENOMIC DNA]</scope>
    <source>
        <strain evidence="15">chi3</strain>
    </source>
</reference>
<dbReference type="InterPro" id="IPR008969">
    <property type="entry name" value="CarboxyPept-like_regulatory"/>
</dbReference>
<protein>
    <submittedName>
        <fullName evidence="14">TonB-dependent receptor</fullName>
    </submittedName>
</protein>
<dbReference type="PANTHER" id="PTHR30069:SF40">
    <property type="entry name" value="TONB-DEPENDENT RECEPTOR NMB0964-RELATED"/>
    <property type="match status" value="1"/>
</dbReference>
<feature type="domain" description="TonB-dependent receptor-like beta-barrel" evidence="12">
    <location>
        <begin position="367"/>
        <end position="805"/>
    </location>
</feature>
<feature type="signal peptide" evidence="11">
    <location>
        <begin position="1"/>
        <end position="22"/>
    </location>
</feature>
<feature type="domain" description="TonB-dependent receptor plug" evidence="13">
    <location>
        <begin position="119"/>
        <end position="222"/>
    </location>
</feature>
<proteinExistence type="inferred from homology"/>
<sequence>MIRRSAIGAAILSILGTSTVLATTIQGQVTSETGEPVSGAEVRIEGSKQVTYTDQQGNYVFQDVRVPHVHLHVYSANYVHGDNDLGDVDSDQVINFRLAPVSVENIVVTASVLGSSVLESVTPVSVIDEQQLRKIQAETLGETLKSTPGVHSTYFGPVSSSPIIRGNDGPRVKIVQNGLNVSDVSRIGPDHNVAANSTSATQVEVLRGPATLQYGSGAIGGVVNVVDQRIPKQVPVALEGDIEANYATVNDGKFGRFNVTGGKDKIAFHADGYNRKTDNAEIPGFASVSPDDDEQPGELENSQMDTTNLTAGLSFVDKQGYFGFAVEKLNNLYGVPGHSHGHGEEAHGDEHEGEHEDEHDDTHAEEEAGTRLDVDMTRYQAAGEWYSPVSGISTLKFAAAYTDYEHVELEGDEVGTRFSNQGSDIRLTAHHKDINAWHGVFGLQHTNSDYAAVGEEAFTPSTDTQSTAIFLVEQKKFGAVLLELGGRLERTTYNADAIEFELDAVELAHDEEEHHDEHEEGEHEGGEHEEHALNFEFDDYSFTSSSLSAGLNWQYAPGYSVALTLSRNERAPSQQELFSAGQHLATQTFEVGLVFDMDEEGDVAESLREVKEEVSNNLDLTFRKFSGAGGYTVSLFYNEADNYIYQSATGLAALSEHGGEDEHSDEHAGADHDEAIHEDEPHDEHGEEGTPVYYFNQDDATIYGIEAEAFVDLNLNWRVQVFGDYIRARLDNDNLPRIPPLRLGSTLSYQGNSLSSELSVIWYDEQGDTTEYETTTDSYTLVSASVDYRLPDSQDWTVYVRANNLLDEEARVHSSFLKEQAPLPGRNFTLGTRFSF</sequence>
<dbReference type="PROSITE" id="PS52016">
    <property type="entry name" value="TONB_DEPENDENT_REC_3"/>
    <property type="match status" value="1"/>
</dbReference>
<evidence type="ECO:0000256" key="3">
    <source>
        <dbReference type="ARBA" id="ARBA00022452"/>
    </source>
</evidence>
<dbReference type="SUPFAM" id="SSF56935">
    <property type="entry name" value="Porins"/>
    <property type="match status" value="1"/>
</dbReference>
<keyword evidence="14" id="KW-0675">Receptor</keyword>
<dbReference type="InterPro" id="IPR000531">
    <property type="entry name" value="Beta-barrel_TonB"/>
</dbReference>
<keyword evidence="6 8" id="KW-0472">Membrane</keyword>
<dbReference type="Pfam" id="PF00593">
    <property type="entry name" value="TonB_dep_Rec_b-barrel"/>
    <property type="match status" value="1"/>
</dbReference>
<dbReference type="InterPro" id="IPR039426">
    <property type="entry name" value="TonB-dep_rcpt-like"/>
</dbReference>
<keyword evidence="7 8" id="KW-0998">Cell outer membrane</keyword>
<comment type="caution">
    <text evidence="14">The sequence shown here is derived from an EMBL/GenBank/DDBJ whole genome shotgun (WGS) entry which is preliminary data.</text>
</comment>
<dbReference type="SUPFAM" id="SSF49464">
    <property type="entry name" value="Carboxypeptidase regulatory domain-like"/>
    <property type="match status" value="1"/>
</dbReference>
<dbReference type="PANTHER" id="PTHR30069">
    <property type="entry name" value="TONB-DEPENDENT OUTER MEMBRANE RECEPTOR"/>
    <property type="match status" value="1"/>
</dbReference>
<evidence type="ECO:0000259" key="13">
    <source>
        <dbReference type="Pfam" id="PF07715"/>
    </source>
</evidence>
<evidence type="ECO:0000256" key="4">
    <source>
        <dbReference type="ARBA" id="ARBA00022692"/>
    </source>
</evidence>
<evidence type="ECO:0000259" key="12">
    <source>
        <dbReference type="Pfam" id="PF00593"/>
    </source>
</evidence>
<name>A0ABT5L7L2_9ALTE</name>
<accession>A0ABT5L7L2</accession>
<evidence type="ECO:0000313" key="15">
    <source>
        <dbReference type="Proteomes" id="UP001218788"/>
    </source>
</evidence>
<evidence type="ECO:0000256" key="6">
    <source>
        <dbReference type="ARBA" id="ARBA00023136"/>
    </source>
</evidence>
<dbReference type="Gene3D" id="2.40.170.20">
    <property type="entry name" value="TonB-dependent receptor, beta-barrel domain"/>
    <property type="match status" value="1"/>
</dbReference>
<evidence type="ECO:0000256" key="2">
    <source>
        <dbReference type="ARBA" id="ARBA00022448"/>
    </source>
</evidence>
<gene>
    <name evidence="14" type="ORF">OIK42_19990</name>
</gene>
<keyword evidence="3 8" id="KW-1134">Transmembrane beta strand</keyword>
<keyword evidence="4 8" id="KW-0812">Transmembrane</keyword>